<protein>
    <recommendedName>
        <fullName evidence="5">L1 transposable element RRM domain-containing protein</fullName>
    </recommendedName>
</protein>
<dbReference type="AlphaFoldDB" id="A0A673L5G4"/>
<keyword evidence="4" id="KW-1185">Reference proteome</keyword>
<proteinExistence type="predicted"/>
<dbReference type="InterPro" id="IPR004244">
    <property type="entry name" value="Transposase_22"/>
</dbReference>
<reference evidence="3" key="1">
    <citation type="submission" date="2025-08" db="UniProtKB">
        <authorList>
            <consortium name="Ensembl"/>
        </authorList>
    </citation>
    <scope>IDENTIFICATION</scope>
</reference>
<dbReference type="Ensembl" id="ENSSRHT00000073169.1">
    <property type="protein sequence ID" value="ENSSRHP00000071225.1"/>
    <property type="gene ID" value="ENSSRHG00000035426.1"/>
</dbReference>
<name>A0A673L5G4_9TELE</name>
<dbReference type="Gene3D" id="3.30.70.1820">
    <property type="entry name" value="L1 transposable element, RRM domain"/>
    <property type="match status" value="1"/>
</dbReference>
<evidence type="ECO:0008006" key="5">
    <source>
        <dbReference type="Google" id="ProtNLM"/>
    </source>
</evidence>
<feature type="region of interest" description="Disordered" evidence="2">
    <location>
        <begin position="1"/>
        <end position="35"/>
    </location>
</feature>
<organism evidence="3 4">
    <name type="scientific">Sinocyclocheilus rhinocerous</name>
    <dbReference type="NCBI Taxonomy" id="307959"/>
    <lineage>
        <taxon>Eukaryota</taxon>
        <taxon>Metazoa</taxon>
        <taxon>Chordata</taxon>
        <taxon>Craniata</taxon>
        <taxon>Vertebrata</taxon>
        <taxon>Euteleostomi</taxon>
        <taxon>Actinopterygii</taxon>
        <taxon>Neopterygii</taxon>
        <taxon>Teleostei</taxon>
        <taxon>Ostariophysi</taxon>
        <taxon>Cypriniformes</taxon>
        <taxon>Cyprinidae</taxon>
        <taxon>Cyprininae</taxon>
        <taxon>Sinocyclocheilus</taxon>
    </lineage>
</organism>
<evidence type="ECO:0000313" key="3">
    <source>
        <dbReference type="Ensembl" id="ENSSRHP00000071225.1"/>
    </source>
</evidence>
<accession>A0A673L5G4</accession>
<keyword evidence="1" id="KW-0175">Coiled coil</keyword>
<dbReference type="PANTHER" id="PTHR11505">
    <property type="entry name" value="L1 TRANSPOSABLE ELEMENT-RELATED"/>
    <property type="match status" value="1"/>
</dbReference>
<evidence type="ECO:0000256" key="2">
    <source>
        <dbReference type="SAM" id="MobiDB-lite"/>
    </source>
</evidence>
<evidence type="ECO:0000313" key="4">
    <source>
        <dbReference type="Proteomes" id="UP000472270"/>
    </source>
</evidence>
<feature type="coiled-coil region" evidence="1">
    <location>
        <begin position="67"/>
        <end position="122"/>
    </location>
</feature>
<reference evidence="3" key="2">
    <citation type="submission" date="2025-09" db="UniProtKB">
        <authorList>
            <consortium name="Ensembl"/>
        </authorList>
    </citation>
    <scope>IDENTIFICATION</scope>
</reference>
<dbReference type="Proteomes" id="UP000472270">
    <property type="component" value="Unassembled WGS sequence"/>
</dbReference>
<sequence length="275" mass="31295">MSSKDGGTFPIEKGPKSQRNLRSRPADADSQDGSTCECGYSLKLTREVTECISKVLDEKLSTFTNVLDAISQRVEDNTKRITDAERRVSDMEDTTTSTENKLRKTEKLMLMLSEKVDDLENRSRRDNIRILGLKEGFEGSQPSAFFATWLPKVLELDTAKGHFKIDRAHRSLGPQRGDRPRPVLIKLQNFADKQRIMSAIKAKRYLEVDGQKVFIQQDFSAAVKEKRRSFNKSCEVLIHRGLLHMIEKACDDGLKNVIYNNKAKSKHLSTVTLFK</sequence>
<evidence type="ECO:0000256" key="1">
    <source>
        <dbReference type="SAM" id="Coils"/>
    </source>
</evidence>